<comment type="caution">
    <text evidence="1">The sequence shown here is derived from an EMBL/GenBank/DDBJ whole genome shotgun (WGS) entry which is preliminary data.</text>
</comment>
<dbReference type="AlphaFoldDB" id="A0A0F9C5C0"/>
<gene>
    <name evidence="1" type="ORF">LCGC14_2365170</name>
</gene>
<organism evidence="1">
    <name type="scientific">marine sediment metagenome</name>
    <dbReference type="NCBI Taxonomy" id="412755"/>
    <lineage>
        <taxon>unclassified sequences</taxon>
        <taxon>metagenomes</taxon>
        <taxon>ecological metagenomes</taxon>
    </lineage>
</organism>
<evidence type="ECO:0000313" key="1">
    <source>
        <dbReference type="EMBL" id="KKL44488.1"/>
    </source>
</evidence>
<dbReference type="EMBL" id="LAZR01034741">
    <property type="protein sequence ID" value="KKL44488.1"/>
    <property type="molecule type" value="Genomic_DNA"/>
</dbReference>
<name>A0A0F9C5C0_9ZZZZ</name>
<sequence>MRAYIFAKESDPAVQQALAQFPGWGRVHEFGSWTLFYVVNMRLFRAAKAKAAQDPSIVRIVPALSRTLQRLPVGVQNFLNSHGVTFTPGDTVGDILAALTGDEELGIQ</sequence>
<accession>A0A0F9C5C0</accession>
<protein>
    <submittedName>
        <fullName evidence="1">Uncharacterized protein</fullName>
    </submittedName>
</protein>
<proteinExistence type="predicted"/>
<reference evidence="1" key="1">
    <citation type="journal article" date="2015" name="Nature">
        <title>Complex archaea that bridge the gap between prokaryotes and eukaryotes.</title>
        <authorList>
            <person name="Spang A."/>
            <person name="Saw J.H."/>
            <person name="Jorgensen S.L."/>
            <person name="Zaremba-Niedzwiedzka K."/>
            <person name="Martijn J."/>
            <person name="Lind A.E."/>
            <person name="van Eijk R."/>
            <person name="Schleper C."/>
            <person name="Guy L."/>
            <person name="Ettema T.J."/>
        </authorList>
    </citation>
    <scope>NUCLEOTIDE SEQUENCE</scope>
</reference>